<keyword evidence="2" id="KW-0489">Methyltransferase</keyword>
<feature type="compositionally biased region" description="Basic residues" evidence="6">
    <location>
        <begin position="492"/>
        <end position="508"/>
    </location>
</feature>
<feature type="region of interest" description="Disordered" evidence="6">
    <location>
        <begin position="1"/>
        <end position="39"/>
    </location>
</feature>
<dbReference type="InterPro" id="IPR000595">
    <property type="entry name" value="cNMP-bd_dom"/>
</dbReference>
<reference evidence="9" key="2">
    <citation type="submission" date="2024-04" db="EMBL/GenBank/DDBJ databases">
        <authorList>
            <person name="Chen Y."/>
            <person name="Shah S."/>
            <person name="Dougan E. K."/>
            <person name="Thang M."/>
            <person name="Chan C."/>
        </authorList>
    </citation>
    <scope>NUCLEOTIDE SEQUENCE [LARGE SCALE GENOMIC DNA]</scope>
</reference>
<dbReference type="Gene3D" id="1.50.40.10">
    <property type="entry name" value="Mitochondrial carrier domain"/>
    <property type="match status" value="1"/>
</dbReference>
<evidence type="ECO:0000256" key="6">
    <source>
        <dbReference type="SAM" id="MobiDB-lite"/>
    </source>
</evidence>
<organism evidence="8">
    <name type="scientific">Cladocopium goreaui</name>
    <dbReference type="NCBI Taxonomy" id="2562237"/>
    <lineage>
        <taxon>Eukaryota</taxon>
        <taxon>Sar</taxon>
        <taxon>Alveolata</taxon>
        <taxon>Dinophyceae</taxon>
        <taxon>Suessiales</taxon>
        <taxon>Symbiodiniaceae</taxon>
        <taxon>Cladocopium</taxon>
    </lineage>
</organism>
<comment type="subcellular location">
    <subcellularLocation>
        <location evidence="1">Membrane</location>
    </subcellularLocation>
</comment>
<dbReference type="Pfam" id="PF00145">
    <property type="entry name" value="DNA_methylase"/>
    <property type="match status" value="1"/>
</dbReference>
<dbReference type="EMBL" id="CAMXCT010003635">
    <property type="protein sequence ID" value="CAI4005485.1"/>
    <property type="molecule type" value="Genomic_DNA"/>
</dbReference>
<sequence>MQMHQVDSKMDAAARRKAEMDAKMAARHKEAEEKRAQAKARAAARSGKLSAFQESTVLVILRNCAGAISDVAEGEVSGPFGAVIPGVGREKSEEIGRSPLKEKAPEKKEEASKEKGEKETDQKATKAPEGKKAKKSKKDKTRTSRKEKNAKRKSRSRSTKRRSPEIGERKEEKRGSALESRGSTEDKSGAHLSLAGTNGLQSQLKTPGPDGTEVSTSVTTTKGTGRGALEEPHQGARIGGLARGRRALRRPAADEAGERPGRDHRTLWGAGHTLRAAEIGLEWPLKEKGVVFEEAKYFHRECKVAGVALGALVSEGQVALRIRPSGTTDEGLLKVQSGTPHLELRVLLRAADCTHEVVGEDLVHGIRLRKRREVEAEEAWVDNLMKVAPTEQVDELEVLRREMERQGQVAPMKEKVKDKEKKDKKTHKDRVKDRKEKKEKEKVKAKRRKSTSPGTSSGDIALDGSRAKAAAQKTPKKLYQGTGMDPSDRARSRVIRLARKYVKRKGRKSSSGSQSSSGSSQGGNVEEEGDTIFQQAARVKGVAESFPGVLAFQGLSQMRSNLLQSLGEEEKSSSTQAVAVQYFRQVLQRKATGAVARELLSLCAAADFLVRSRPAQALDLLIQRIKRKGLRRQRRLEEKRGCRRSKDRLRSRAEAEHEEALSVEEMPKSSSQGQYAGLDPYQALLQSMLVAAPPFEEAAGPNGLQQSLVAEDERSLLSGFLPDLSEAEWSWLSCVVISLNSLWGDMVVNEASLNEGQQACLREICKDVKRFVGVGVIIPELDWADLFSVRAIDYKGDEVKVAKWFSWKNVEPALPGDVGSVPLEAVCSRGCRDYVLNFDLYLKPRNQWVVSKAPRVMVHDDAWADVCRGLVSRGVCEFILEEDVFMTDSGPLLNGMFGVAKDETTSEGVDIYRLIMNLIPLNGLCKPLSGDIDTLPAWSAMSPFFLQPNERLLVSSEDVKCFFYTMSVPLCWRKFLAFNKLVPEAVLPGHLQGCRVYLSSCVLPMGFLNSVSLAQHVHRNLVKWSALEAATDSEGANNPESELRKDQGFTCHNPSWRVYLDNYDLLEKVSRCEVNDLEGSCSQGILSLRNEYEKWAVPRNLKKAVQRSSLCELQGATVDGDIGVAYPREQKLAKYFGLAVRLCQQPRATQRQWQVVCGGLVYFSMFRRPLLGALNQVWRHILDFDRKRKVTLPTPDDCRLEIYRFLGMLPLARLDFRLDVHPMVTCSDASSAGGGICATTSLTSVGGMVAEGALRGEIPEQAGDMAVLSVGLFDGIGALRVALETIGVRVLGHISVECNSSAQRVVESHYPGVEVVNSVGDIDQDMVDRWACRYSQCSLVIIGAGPPCQGVSGLNPDRRGALKDERSKLFSEVPRVREMVRKAFRWCPVHTLMESVGSMDAQDRGIMSRGYGGEPILCDAGTFTWCHRPRLYWLSWEIKAGPGVVLDQSGEITVLSLSGNQPLEEVVRAGWHKVDCSQAFPTFTTSRPRDRPGRKPAGVQQCSLEELERWHLDRFRFPPYQYRNSHCLVNGAGVYRVPDVSERELMLGFPLHYTASCCNKSERKKSTFDDTRLSLLGNTWSVPVVAVLLSHLFSWLGWIESLCPQDVLDACRSGTHRMVQGRLSRLPLNPTRSLSAVDPYTLAFKLSNLVSIKGEDILLSTPTSQLARFQRLRASIPSKLWKWKIVTGWRWKHGKEHINQLELRAILTTLKWRLEKQKQTGCRMIHLTDSLVCLHTLSRGRSSSRKLRRIMARVNALVLAGNIQAVWSYVHTDDNPADRPSRWGQRVKTKFRNAFKIDSLTYGIIYLERGGLYLPYLAVFGELVTAKIIFVEGASPNVQEQEAFNSIRVQNDPEVSSIFCFLAATRCKDDQNAAAICTSGSPRLDPPNVYMLEEAVDGRTRSPQSPQSPQSPPTQDASDMDSSGGFRNVVTLSPRFMRGLQLPPIAPQTEDAGLKHLLEETPSKWFLDDQKYCRREVLEENVIDAEMLKRIDFFRNFGPVFLDELLNSPESIRKVLVMPGTVLLREGSPGDSMMVISKGRVAASVNGRVVKHLGEGSYFGELVFLGATLLRTVTVTATTFCDVRIIYNKSFRRIAEKYPEVQAALSKFDLANDVRMNAKAAGRLGKALAESLAQIFQSIHEAQRLGKHQPRAATSSIKHPHRLKILISSLGQAPCPPEEERCHKAVADTKKTQTGEQTLADAWLEYSGTLAHCRADDTGLSSETGTLQGQAELLSSAQHGMGAGKSKPDTVGPEAPQTFDVGDLLRVRGTGQRWEGQELTAKIATWRNSWSGPKLEYFGGGFKRFQRSELKQLVVRRPTNTHSIKDFFAGQHLVLHGPGGRWSADRYVAFVVDIRESDETVKIRYAHGEFKRFCLAELEMLLMEGQAPESWEKWSVGGHIYLRGSGKWWSGRNFGATIVDIRHSDSTIKVQYTSGGFKRFDLAEFKRLVTEQIAIPEMWEDWSSASTPAMSEMDKLHDEIVQAIRMHDEAKAAELEAKYHSMLSHGEQVQDLQAALAKAVKEANYLKAHWIQQELQQALGEDAGTPVAIDDELASSLWTVLRSSTSQALCGGVAGASAMALQITSLMWLRTIMNFQYRYGMTMREAMRNLYAQGGLPRFYRGIGPALVQGPLMRFVDSSANAGVLALFEATHAEKMWPVWIQTIFASGSAASLRIALMPLDAVKTVLQVDGQHGLAQLFARCRAGGSSVLFRGAMASSAATFVSHYPWFTVFNCLNNQLPHYDRRSQELLRNAGIGFCASVCSDTVSNSLRVLKTHRQTREQGSYLGIAQSVIRSDGVAGLLSRGLTTRIIANGLSGMVFSVLYRLFEEPLKK</sequence>
<evidence type="ECO:0000256" key="5">
    <source>
        <dbReference type="ARBA" id="ARBA00023136"/>
    </source>
</evidence>
<dbReference type="InterPro" id="IPR023395">
    <property type="entry name" value="MCP_dom_sf"/>
</dbReference>
<feature type="compositionally biased region" description="Low complexity" evidence="6">
    <location>
        <begin position="211"/>
        <end position="223"/>
    </location>
</feature>
<dbReference type="GO" id="GO:0032259">
    <property type="term" value="P:methylation"/>
    <property type="evidence" value="ECO:0007669"/>
    <property type="project" value="UniProtKB-KW"/>
</dbReference>
<dbReference type="SMART" id="SM00100">
    <property type="entry name" value="cNMP"/>
    <property type="match status" value="1"/>
</dbReference>
<protein>
    <submittedName>
        <fullName evidence="10">Tyr recombinase domain-containing protein</fullName>
    </submittedName>
</protein>
<evidence type="ECO:0000259" key="7">
    <source>
        <dbReference type="PROSITE" id="PS50042"/>
    </source>
</evidence>
<feature type="compositionally biased region" description="Polar residues" evidence="6">
    <location>
        <begin position="195"/>
        <end position="205"/>
    </location>
</feature>
<dbReference type="SUPFAM" id="SSF51206">
    <property type="entry name" value="cAMP-binding domain-like"/>
    <property type="match status" value="1"/>
</dbReference>
<feature type="compositionally biased region" description="Basic and acidic residues" evidence="6">
    <location>
        <begin position="412"/>
        <end position="423"/>
    </location>
</feature>
<evidence type="ECO:0000313" key="9">
    <source>
        <dbReference type="EMBL" id="CAL1158860.1"/>
    </source>
</evidence>
<dbReference type="InterPro" id="IPR018490">
    <property type="entry name" value="cNMP-bd_dom_sf"/>
</dbReference>
<feature type="region of interest" description="Disordered" evidence="6">
    <location>
        <begin position="636"/>
        <end position="674"/>
    </location>
</feature>
<feature type="compositionally biased region" description="Basic residues" evidence="6">
    <location>
        <begin position="148"/>
        <end position="161"/>
    </location>
</feature>
<keyword evidence="4" id="KW-0812">Transmembrane</keyword>
<keyword evidence="5" id="KW-0472">Membrane</keyword>
<feature type="compositionally biased region" description="Basic and acidic residues" evidence="6">
    <location>
        <begin position="648"/>
        <end position="660"/>
    </location>
</feature>
<dbReference type="OrthoDB" id="641149at2759"/>
<feature type="domain" description="Cyclic nucleotide-binding" evidence="7">
    <location>
        <begin position="1993"/>
        <end position="2094"/>
    </location>
</feature>
<dbReference type="GO" id="GO:0016020">
    <property type="term" value="C:membrane"/>
    <property type="evidence" value="ECO:0007669"/>
    <property type="project" value="UniProtKB-SubCell"/>
</dbReference>
<evidence type="ECO:0000313" key="10">
    <source>
        <dbReference type="EMBL" id="CAL4792797.1"/>
    </source>
</evidence>
<keyword evidence="3" id="KW-0808">Transferase</keyword>
<evidence type="ECO:0000313" key="8">
    <source>
        <dbReference type="EMBL" id="CAI4005485.1"/>
    </source>
</evidence>
<keyword evidence="11" id="KW-1185">Reference proteome</keyword>
<dbReference type="EMBL" id="CAMXCT020003635">
    <property type="protein sequence ID" value="CAL1158860.1"/>
    <property type="molecule type" value="Genomic_DNA"/>
</dbReference>
<dbReference type="Proteomes" id="UP001152797">
    <property type="component" value="Unassembled WGS sequence"/>
</dbReference>
<dbReference type="PROSITE" id="PS50042">
    <property type="entry name" value="CNMP_BINDING_3"/>
    <property type="match status" value="1"/>
</dbReference>
<reference evidence="8" key="1">
    <citation type="submission" date="2022-10" db="EMBL/GenBank/DDBJ databases">
        <authorList>
            <person name="Chen Y."/>
            <person name="Dougan E. K."/>
            <person name="Chan C."/>
            <person name="Rhodes N."/>
            <person name="Thang M."/>
        </authorList>
    </citation>
    <scope>NUCLEOTIDE SEQUENCE</scope>
</reference>
<dbReference type="PANTHER" id="PTHR47567:SF1">
    <property type="entry name" value="NAD-DEPENDENT EPIMERASE_DEHYDRATASE DOMAIN-CONTAINING PROTEIN"/>
    <property type="match status" value="1"/>
</dbReference>
<feature type="compositionally biased region" description="Basic and acidic residues" evidence="6">
    <location>
        <begin position="1"/>
        <end position="36"/>
    </location>
</feature>
<dbReference type="Pfam" id="PF00027">
    <property type="entry name" value="cNMP_binding"/>
    <property type="match status" value="1"/>
</dbReference>
<gene>
    <name evidence="8" type="ORF">C1SCF055_LOCUS31202</name>
</gene>
<feature type="region of interest" description="Disordered" evidence="6">
    <location>
        <begin position="76"/>
        <end position="266"/>
    </location>
</feature>
<feature type="region of interest" description="Disordered" evidence="6">
    <location>
        <begin position="1897"/>
        <end position="1924"/>
    </location>
</feature>
<accession>A0A9P1G927</accession>
<dbReference type="CDD" id="cd00038">
    <property type="entry name" value="CAP_ED"/>
    <property type="match status" value="1"/>
</dbReference>
<dbReference type="Gene3D" id="2.60.120.10">
    <property type="entry name" value="Jelly Rolls"/>
    <property type="match status" value="1"/>
</dbReference>
<evidence type="ECO:0000256" key="3">
    <source>
        <dbReference type="ARBA" id="ARBA00022679"/>
    </source>
</evidence>
<comment type="caution">
    <text evidence="8">The sequence shown here is derived from an EMBL/GenBank/DDBJ whole genome shotgun (WGS) entry which is preliminary data.</text>
</comment>
<dbReference type="InterPro" id="IPR001525">
    <property type="entry name" value="C5_MeTfrase"/>
</dbReference>
<feature type="compositionally biased region" description="Basic and acidic residues" evidence="6">
    <location>
        <begin position="430"/>
        <end position="442"/>
    </location>
</feature>
<feature type="region of interest" description="Disordered" evidence="6">
    <location>
        <begin position="403"/>
        <end position="526"/>
    </location>
</feature>
<evidence type="ECO:0000256" key="2">
    <source>
        <dbReference type="ARBA" id="ARBA00022603"/>
    </source>
</evidence>
<feature type="compositionally biased region" description="Basic and acidic residues" evidence="6">
    <location>
        <begin position="88"/>
        <end position="131"/>
    </location>
</feature>
<dbReference type="GO" id="GO:0008168">
    <property type="term" value="F:methyltransferase activity"/>
    <property type="evidence" value="ECO:0007669"/>
    <property type="project" value="UniProtKB-KW"/>
</dbReference>
<evidence type="ECO:0000256" key="1">
    <source>
        <dbReference type="ARBA" id="ARBA00004370"/>
    </source>
</evidence>
<dbReference type="InterPro" id="IPR029063">
    <property type="entry name" value="SAM-dependent_MTases_sf"/>
</dbReference>
<feature type="compositionally biased region" description="Basic and acidic residues" evidence="6">
    <location>
        <begin position="251"/>
        <end position="266"/>
    </location>
</feature>
<evidence type="ECO:0000256" key="4">
    <source>
        <dbReference type="ARBA" id="ARBA00022692"/>
    </source>
</evidence>
<evidence type="ECO:0000313" key="11">
    <source>
        <dbReference type="Proteomes" id="UP001152797"/>
    </source>
</evidence>
<feature type="compositionally biased region" description="Low complexity" evidence="6">
    <location>
        <begin position="509"/>
        <end position="523"/>
    </location>
</feature>
<dbReference type="Gene3D" id="3.40.50.150">
    <property type="entry name" value="Vaccinia Virus protein VP39"/>
    <property type="match status" value="1"/>
</dbReference>
<dbReference type="SUPFAM" id="SSF103506">
    <property type="entry name" value="Mitochondrial carrier"/>
    <property type="match status" value="1"/>
</dbReference>
<dbReference type="PANTHER" id="PTHR47567">
    <property type="entry name" value="MITOCHONDRIAL SUBSTRATE/SOLUTE CARRIER"/>
    <property type="match status" value="1"/>
</dbReference>
<feature type="compositionally biased region" description="Basic and acidic residues" evidence="6">
    <location>
        <begin position="162"/>
        <end position="189"/>
    </location>
</feature>
<dbReference type="EMBL" id="CAMXCT030003635">
    <property type="protein sequence ID" value="CAL4792797.1"/>
    <property type="molecule type" value="Genomic_DNA"/>
</dbReference>
<dbReference type="InterPro" id="IPR014710">
    <property type="entry name" value="RmlC-like_jellyroll"/>
</dbReference>
<proteinExistence type="predicted"/>
<name>A0A9P1G927_9DINO</name>
<dbReference type="SUPFAM" id="SSF53335">
    <property type="entry name" value="S-adenosyl-L-methionine-dependent methyltransferases"/>
    <property type="match status" value="1"/>
</dbReference>